<name>A0A815P2R9_ADIRI</name>
<dbReference type="Proteomes" id="UP000663852">
    <property type="component" value="Unassembled WGS sequence"/>
</dbReference>
<dbReference type="Proteomes" id="UP000663828">
    <property type="component" value="Unassembled WGS sequence"/>
</dbReference>
<evidence type="ECO:0000313" key="1">
    <source>
        <dbReference type="EMBL" id="CAF1001510.1"/>
    </source>
</evidence>
<dbReference type="OrthoDB" id="5355583at2759"/>
<accession>A0A815P2R9</accession>
<keyword evidence="3" id="KW-1185">Reference proteome</keyword>
<dbReference type="AlphaFoldDB" id="A0A815P2R9"/>
<dbReference type="EMBL" id="CAJNOR010000764">
    <property type="protein sequence ID" value="CAF1001510.1"/>
    <property type="molecule type" value="Genomic_DNA"/>
</dbReference>
<comment type="caution">
    <text evidence="2">The sequence shown here is derived from an EMBL/GenBank/DDBJ whole genome shotgun (WGS) entry which is preliminary data.</text>
</comment>
<proteinExistence type="predicted"/>
<sequence>MDDTTESILKPRKKYMTSFANVSQEEAEVTLRFRFTEFYNSQIPLDQFITRSAPDELKKMVFDRLVERLISEDFPEATISPLNEAVITDYVGQVLATIVAYIARMMKRRVLKLRREKQIISKDEKYGRNMEFMVIQSINVDDTRYVIIIEAKCDTFGKGLTQLLLSLRSMFEINNDQNPVYGFVTTAVNWQLVTYDGQTWKISESSVLLSGNMEKQEDRWLKNNTQILDVIYTILSSL</sequence>
<gene>
    <name evidence="2" type="ORF">EDS130_LOCUS39031</name>
    <name evidence="1" type="ORF">XAT740_LOCUS13230</name>
</gene>
<protein>
    <submittedName>
        <fullName evidence="2">Uncharacterized protein</fullName>
    </submittedName>
</protein>
<evidence type="ECO:0000313" key="4">
    <source>
        <dbReference type="Proteomes" id="UP000663852"/>
    </source>
</evidence>
<reference evidence="2" key="1">
    <citation type="submission" date="2021-02" db="EMBL/GenBank/DDBJ databases">
        <authorList>
            <person name="Nowell W R."/>
        </authorList>
    </citation>
    <scope>NUCLEOTIDE SEQUENCE</scope>
</reference>
<dbReference type="EMBL" id="CAJNOJ010000424">
    <property type="protein sequence ID" value="CAF1443365.1"/>
    <property type="molecule type" value="Genomic_DNA"/>
</dbReference>
<evidence type="ECO:0000313" key="2">
    <source>
        <dbReference type="EMBL" id="CAF1443365.1"/>
    </source>
</evidence>
<evidence type="ECO:0000313" key="3">
    <source>
        <dbReference type="Proteomes" id="UP000663828"/>
    </source>
</evidence>
<organism evidence="2 4">
    <name type="scientific">Adineta ricciae</name>
    <name type="common">Rotifer</name>
    <dbReference type="NCBI Taxonomy" id="249248"/>
    <lineage>
        <taxon>Eukaryota</taxon>
        <taxon>Metazoa</taxon>
        <taxon>Spiralia</taxon>
        <taxon>Gnathifera</taxon>
        <taxon>Rotifera</taxon>
        <taxon>Eurotatoria</taxon>
        <taxon>Bdelloidea</taxon>
        <taxon>Adinetida</taxon>
        <taxon>Adinetidae</taxon>
        <taxon>Adineta</taxon>
    </lineage>
</organism>